<dbReference type="SUPFAM" id="SSF142019">
    <property type="entry name" value="Nqo1 FMN-binding domain-like"/>
    <property type="match status" value="1"/>
</dbReference>
<dbReference type="Pfam" id="PF13375">
    <property type="entry name" value="RnfC_N"/>
    <property type="match status" value="1"/>
</dbReference>
<feature type="domain" description="4Fe-4S ferredoxin-type" evidence="8">
    <location>
        <begin position="343"/>
        <end position="374"/>
    </location>
</feature>
<keyword evidence="10" id="KW-1185">Reference proteome</keyword>
<dbReference type="InterPro" id="IPR017896">
    <property type="entry name" value="4Fe4S_Fe-S-bd"/>
</dbReference>
<keyword evidence="1" id="KW-0813">Transport</keyword>
<dbReference type="Proteomes" id="UP000663722">
    <property type="component" value="Chromosome"/>
</dbReference>
<keyword evidence="2" id="KW-0004">4Fe-4S</keyword>
<proteinExistence type="predicted"/>
<dbReference type="PANTHER" id="PTHR43034:SF2">
    <property type="entry name" value="ION-TRANSLOCATING OXIDOREDUCTASE COMPLEX SUBUNIT C"/>
    <property type="match status" value="1"/>
</dbReference>
<accession>A0A975GSK6</accession>
<keyword evidence="5" id="KW-0249">Electron transport</keyword>
<evidence type="ECO:0000259" key="8">
    <source>
        <dbReference type="PROSITE" id="PS51379"/>
    </source>
</evidence>
<dbReference type="PROSITE" id="PS51379">
    <property type="entry name" value="4FE4S_FER_2"/>
    <property type="match status" value="2"/>
</dbReference>
<keyword evidence="3" id="KW-0479">Metal-binding</keyword>
<dbReference type="EMBL" id="CP061800">
    <property type="protein sequence ID" value="QTA91183.1"/>
    <property type="molecule type" value="Genomic_DNA"/>
</dbReference>
<evidence type="ECO:0000313" key="9">
    <source>
        <dbReference type="EMBL" id="QTA91183.1"/>
    </source>
</evidence>
<dbReference type="Pfam" id="PF12838">
    <property type="entry name" value="Fer4_7"/>
    <property type="match status" value="1"/>
</dbReference>
<dbReference type="InterPro" id="IPR010208">
    <property type="entry name" value="Ion_transpt_RnfC/RsxC"/>
</dbReference>
<keyword evidence="4" id="KW-0677">Repeat</keyword>
<dbReference type="GO" id="GO:0016020">
    <property type="term" value="C:membrane"/>
    <property type="evidence" value="ECO:0007669"/>
    <property type="project" value="InterPro"/>
</dbReference>
<dbReference type="RefSeq" id="WP_207679064.1">
    <property type="nucleotide sequence ID" value="NZ_CP061800.1"/>
</dbReference>
<sequence>MMRRSFFGLAKPRFEYQATDSTPAEPEKIPMPKKVTLFFKEPCGQKNSVLLSPGDKVKTGQKLLLCEDSDSYIISSVTGTISSVTPYTGDFNASYTAISIDVAKQEEQDEQFGISAKDITLEAAKDFLDFAPGCPSMQVFSDPDKPIKTLVVCAADNDPVVFSNQCVVKSRTDAINKGVSILKRITGVDQVVVVSSQSLVKKASAIGGTSGVELRVVGSEYPAALPRMIMKDILGQPVPAESTCEDMGVCFFSAEAVASVASAFTNKQIPVTKTLTLIKKDMTRVLVEARIGTPIRDIFNACDVALSEKDRIIIGGPMAGSAVYSEDHPVQPDTDAIMVQDSEDVALVSDYPCINCGECVRICPARIAVNMLVRFCEAGEYETAADEYDLHSCIECGLCTVVCPSRMPVFQHIRLAKYELGRMNTEETNA</sequence>
<gene>
    <name evidence="9" type="primary">rnfC2</name>
    <name evidence="9" type="ORF">dnm_072480</name>
</gene>
<dbReference type="SUPFAM" id="SSF46548">
    <property type="entry name" value="alpha-helical ferredoxin"/>
    <property type="match status" value="1"/>
</dbReference>
<dbReference type="InterPro" id="IPR037225">
    <property type="entry name" value="Nuo51_FMN-bd_sf"/>
</dbReference>
<feature type="domain" description="4Fe-4S ferredoxin-type" evidence="8">
    <location>
        <begin position="384"/>
        <end position="413"/>
    </location>
</feature>
<reference evidence="9" key="1">
    <citation type="journal article" date="2021" name="Microb. Physiol.">
        <title>Proteogenomic Insights into the Physiology of Marine, Sulfate-Reducing, Filamentous Desulfonema limicola and Desulfonema magnum.</title>
        <authorList>
            <person name="Schnaars V."/>
            <person name="Wohlbrand L."/>
            <person name="Scheve S."/>
            <person name="Hinrichs C."/>
            <person name="Reinhardt R."/>
            <person name="Rabus R."/>
        </authorList>
    </citation>
    <scope>NUCLEOTIDE SEQUENCE</scope>
    <source>
        <strain evidence="9">4be13</strain>
    </source>
</reference>
<protein>
    <submittedName>
        <fullName evidence="9">Ion-translocating oxidoreductase complex, subunit C</fullName>
    </submittedName>
</protein>
<dbReference type="PROSITE" id="PS00198">
    <property type="entry name" value="4FE4S_FER_1"/>
    <property type="match status" value="1"/>
</dbReference>
<evidence type="ECO:0000256" key="4">
    <source>
        <dbReference type="ARBA" id="ARBA00022737"/>
    </source>
</evidence>
<dbReference type="GO" id="GO:0051539">
    <property type="term" value="F:4 iron, 4 sulfur cluster binding"/>
    <property type="evidence" value="ECO:0007669"/>
    <property type="project" value="UniProtKB-KW"/>
</dbReference>
<evidence type="ECO:0000256" key="5">
    <source>
        <dbReference type="ARBA" id="ARBA00022982"/>
    </source>
</evidence>
<dbReference type="InterPro" id="IPR026902">
    <property type="entry name" value="RnfC_N"/>
</dbReference>
<dbReference type="Pfam" id="PF01512">
    <property type="entry name" value="Complex1_51K"/>
    <property type="match status" value="1"/>
</dbReference>
<keyword evidence="6" id="KW-0408">Iron</keyword>
<dbReference type="GO" id="GO:0009055">
    <property type="term" value="F:electron transfer activity"/>
    <property type="evidence" value="ECO:0007669"/>
    <property type="project" value="InterPro"/>
</dbReference>
<evidence type="ECO:0000256" key="3">
    <source>
        <dbReference type="ARBA" id="ARBA00022723"/>
    </source>
</evidence>
<dbReference type="InterPro" id="IPR017900">
    <property type="entry name" value="4Fe4S_Fe_S_CS"/>
</dbReference>
<evidence type="ECO:0000313" key="10">
    <source>
        <dbReference type="Proteomes" id="UP000663722"/>
    </source>
</evidence>
<dbReference type="PANTHER" id="PTHR43034">
    <property type="entry name" value="ION-TRANSLOCATING OXIDOREDUCTASE COMPLEX SUBUNIT C"/>
    <property type="match status" value="1"/>
</dbReference>
<organism evidence="9 10">
    <name type="scientific">Desulfonema magnum</name>
    <dbReference type="NCBI Taxonomy" id="45655"/>
    <lineage>
        <taxon>Bacteria</taxon>
        <taxon>Pseudomonadati</taxon>
        <taxon>Thermodesulfobacteriota</taxon>
        <taxon>Desulfobacteria</taxon>
        <taxon>Desulfobacterales</taxon>
        <taxon>Desulfococcaceae</taxon>
        <taxon>Desulfonema</taxon>
    </lineage>
</organism>
<evidence type="ECO:0000256" key="1">
    <source>
        <dbReference type="ARBA" id="ARBA00022448"/>
    </source>
</evidence>
<name>A0A975GSK6_9BACT</name>
<dbReference type="Gene3D" id="3.30.70.20">
    <property type="match status" value="1"/>
</dbReference>
<dbReference type="KEGG" id="dmm:dnm_072480"/>
<dbReference type="AlphaFoldDB" id="A0A975GSK6"/>
<evidence type="ECO:0000256" key="7">
    <source>
        <dbReference type="ARBA" id="ARBA00023014"/>
    </source>
</evidence>
<keyword evidence="7" id="KW-0411">Iron-sulfur</keyword>
<evidence type="ECO:0000256" key="6">
    <source>
        <dbReference type="ARBA" id="ARBA00023004"/>
    </source>
</evidence>
<dbReference type="InterPro" id="IPR011538">
    <property type="entry name" value="Nuo51_FMN-bd"/>
</dbReference>
<evidence type="ECO:0000256" key="2">
    <source>
        <dbReference type="ARBA" id="ARBA00022485"/>
    </source>
</evidence>
<dbReference type="GO" id="GO:0046872">
    <property type="term" value="F:metal ion binding"/>
    <property type="evidence" value="ECO:0007669"/>
    <property type="project" value="UniProtKB-KW"/>
</dbReference>